<dbReference type="SUPFAM" id="SSF56235">
    <property type="entry name" value="N-terminal nucleophile aminohydrolases (Ntn hydrolases)"/>
    <property type="match status" value="1"/>
</dbReference>
<dbReference type="InterPro" id="IPR029055">
    <property type="entry name" value="Ntn_hydrolases_N"/>
</dbReference>
<dbReference type="Pfam" id="PF01112">
    <property type="entry name" value="Asparaginase_2"/>
    <property type="match status" value="1"/>
</dbReference>
<name>A0ABN8ND73_9CNID</name>
<dbReference type="InterPro" id="IPR000246">
    <property type="entry name" value="Peptidase_T2"/>
</dbReference>
<keyword evidence="3" id="KW-1185">Reference proteome</keyword>
<evidence type="ECO:0008006" key="4">
    <source>
        <dbReference type="Google" id="ProtNLM"/>
    </source>
</evidence>
<accession>A0ABN8ND73</accession>
<evidence type="ECO:0000313" key="3">
    <source>
        <dbReference type="Proteomes" id="UP001159405"/>
    </source>
</evidence>
<comment type="similarity">
    <text evidence="1">Belongs to the Ntn-hydrolase family.</text>
</comment>
<proteinExistence type="inferred from homology"/>
<dbReference type="Proteomes" id="UP001159405">
    <property type="component" value="Unassembled WGS sequence"/>
</dbReference>
<protein>
    <recommendedName>
        <fullName evidence="4">N(4)-(Beta-N-acetylglucosaminyl)-L-asparaginase</fullName>
    </recommendedName>
</protein>
<comment type="caution">
    <text evidence="2">The sequence shown here is derived from an EMBL/GenBank/DDBJ whole genome shotgun (WGS) entry which is preliminary data.</text>
</comment>
<evidence type="ECO:0000313" key="2">
    <source>
        <dbReference type="EMBL" id="CAH3104833.1"/>
    </source>
</evidence>
<reference evidence="2 3" key="1">
    <citation type="submission" date="2022-05" db="EMBL/GenBank/DDBJ databases">
        <authorList>
            <consortium name="Genoscope - CEA"/>
            <person name="William W."/>
        </authorList>
    </citation>
    <scope>NUCLEOTIDE SEQUENCE [LARGE SCALE GENOMIC DNA]</scope>
</reference>
<dbReference type="PANTHER" id="PTHR10188:SF16">
    <property type="entry name" value="N(4)-(BETA-N-ACETYLGLUCOSAMINYL)-L-ASPARAGINASE-LIKE"/>
    <property type="match status" value="1"/>
</dbReference>
<organism evidence="2 3">
    <name type="scientific">Porites lobata</name>
    <dbReference type="NCBI Taxonomy" id="104759"/>
    <lineage>
        <taxon>Eukaryota</taxon>
        <taxon>Metazoa</taxon>
        <taxon>Cnidaria</taxon>
        <taxon>Anthozoa</taxon>
        <taxon>Hexacorallia</taxon>
        <taxon>Scleractinia</taxon>
        <taxon>Fungiina</taxon>
        <taxon>Poritidae</taxon>
        <taxon>Porites</taxon>
    </lineage>
</organism>
<dbReference type="Gene3D" id="3.60.20.30">
    <property type="entry name" value="(Glycosyl)asparaginase"/>
    <property type="match status" value="1"/>
</dbReference>
<dbReference type="PANTHER" id="PTHR10188">
    <property type="entry name" value="L-ASPARAGINASE"/>
    <property type="match status" value="1"/>
</dbReference>
<sequence length="306" mass="32500">MAVVVGTWSFSLEAVKLISDKLRAGSVGLDALENGINAFEENPDTGCYFVGRGGLPNSSGILECDAAVMTGKSCCFGAVAALQGVAKPLAVARHVMENSPHSILVGQGAQEYAVKNGFPVEPNLALQTHESIEAFEEFLRKSDKDVGSHDTIGILVLDSKMQLTAGVSTSGKAFKHPGRVGDSPLPGSGLYADDEVGAAAATGDGDNMMRFCPAFHTVQLMKQGYSPQESCEIVVKESQRKAGTTAKPFEMALIALNRKGEVGAASTVPLFEDKRLNSKYSGFPFVVWTEQMTTPEIRVQPPVCLQ</sequence>
<dbReference type="EMBL" id="CALNXK010000017">
    <property type="protein sequence ID" value="CAH3104833.1"/>
    <property type="molecule type" value="Genomic_DNA"/>
</dbReference>
<evidence type="ECO:0000256" key="1">
    <source>
        <dbReference type="ARBA" id="ARBA00010872"/>
    </source>
</evidence>
<gene>
    <name evidence="2" type="ORF">PLOB_00012543</name>
</gene>
<dbReference type="CDD" id="cd04513">
    <property type="entry name" value="Glycosylasparaginase"/>
    <property type="match status" value="1"/>
</dbReference>